<gene>
    <name evidence="1" type="ORF">H920_10380</name>
</gene>
<accession>A0A091DCP6</accession>
<evidence type="ECO:0000313" key="1">
    <source>
        <dbReference type="EMBL" id="KFO28223.1"/>
    </source>
</evidence>
<keyword evidence="2" id="KW-1185">Reference proteome</keyword>
<sequence>MQLSFYLPLQEPKDSKCVPGNIQDFLVPITGILLTSKRRGSGKDIAAQKTQLEMDLS</sequence>
<organism evidence="1 2">
    <name type="scientific">Fukomys damarensis</name>
    <name type="common">Damaraland mole rat</name>
    <name type="synonym">Cryptomys damarensis</name>
    <dbReference type="NCBI Taxonomy" id="885580"/>
    <lineage>
        <taxon>Eukaryota</taxon>
        <taxon>Metazoa</taxon>
        <taxon>Chordata</taxon>
        <taxon>Craniata</taxon>
        <taxon>Vertebrata</taxon>
        <taxon>Euteleostomi</taxon>
        <taxon>Mammalia</taxon>
        <taxon>Eutheria</taxon>
        <taxon>Euarchontoglires</taxon>
        <taxon>Glires</taxon>
        <taxon>Rodentia</taxon>
        <taxon>Hystricomorpha</taxon>
        <taxon>Bathyergidae</taxon>
        <taxon>Fukomys</taxon>
    </lineage>
</organism>
<protein>
    <submittedName>
        <fullName evidence="1">Uncharacterized protein</fullName>
    </submittedName>
</protein>
<proteinExistence type="predicted"/>
<evidence type="ECO:0000313" key="2">
    <source>
        <dbReference type="Proteomes" id="UP000028990"/>
    </source>
</evidence>
<reference evidence="1 2" key="1">
    <citation type="submission" date="2013-11" db="EMBL/GenBank/DDBJ databases">
        <title>The Damaraland mole rat (Fukomys damarensis) genome and evolution of African mole rats.</title>
        <authorList>
            <person name="Gladyshev V.N."/>
            <person name="Fang X."/>
        </authorList>
    </citation>
    <scope>NUCLEOTIDE SEQUENCE [LARGE SCALE GENOMIC DNA]</scope>
    <source>
        <tissue evidence="1">Liver</tissue>
    </source>
</reference>
<dbReference type="Proteomes" id="UP000028990">
    <property type="component" value="Unassembled WGS sequence"/>
</dbReference>
<name>A0A091DCP6_FUKDA</name>
<dbReference type="EMBL" id="KN122787">
    <property type="protein sequence ID" value="KFO28223.1"/>
    <property type="molecule type" value="Genomic_DNA"/>
</dbReference>
<dbReference type="AlphaFoldDB" id="A0A091DCP6"/>